<dbReference type="EMBL" id="BOPH01000073">
    <property type="protein sequence ID" value="GIJ70144.1"/>
    <property type="molecule type" value="Genomic_DNA"/>
</dbReference>
<feature type="compositionally biased region" description="Low complexity" evidence="6">
    <location>
        <begin position="183"/>
        <end position="196"/>
    </location>
</feature>
<keyword evidence="7" id="KW-0732">Signal</keyword>
<evidence type="ECO:0000256" key="3">
    <source>
        <dbReference type="ARBA" id="ARBA00022801"/>
    </source>
</evidence>
<feature type="signal peptide" evidence="7">
    <location>
        <begin position="1"/>
        <end position="27"/>
    </location>
</feature>
<feature type="coiled-coil region" evidence="5">
    <location>
        <begin position="32"/>
        <end position="83"/>
    </location>
</feature>
<dbReference type="PANTHER" id="PTHR47359">
    <property type="entry name" value="PEPTIDOGLYCAN DL-ENDOPEPTIDASE CWLO"/>
    <property type="match status" value="1"/>
</dbReference>
<feature type="region of interest" description="Disordered" evidence="6">
    <location>
        <begin position="183"/>
        <end position="206"/>
    </location>
</feature>
<evidence type="ECO:0000256" key="6">
    <source>
        <dbReference type="SAM" id="MobiDB-lite"/>
    </source>
</evidence>
<sequence length="316" mass="33752">MLQRIFRLIACVAVALGVMLPATVASAEPTTEQQLDKAYDELEHVIEDYNRIGEELKAAQAAAADIEQKLGGLQAKVDATQSEVGKFAVTAYKGGGNLSATRFLLDADDSASMARQVAAMERVSRSRQRDIAGFAAARSQFEAEKKQLADLISAQTQQRAALAAKKAAIEAEIKRLEAIEAGLRTTKPTQTQTPGSSSPPPGSSGKGAIAVQYAYAQLGKMYLYGAAGPERFDCSGLTQQAWKRAGVNLPHNAAQQHQRTAKVTRAQLQPGDLVYYNGFGHVGIYVGNNQIIHASRASQPVALRGIQSPIAYSRPG</sequence>
<keyword evidence="5" id="KW-0175">Coiled coil</keyword>
<dbReference type="AlphaFoldDB" id="A0A8J3ZTE4"/>
<dbReference type="PROSITE" id="PS51935">
    <property type="entry name" value="NLPC_P60"/>
    <property type="match status" value="1"/>
</dbReference>
<evidence type="ECO:0000256" key="2">
    <source>
        <dbReference type="ARBA" id="ARBA00022670"/>
    </source>
</evidence>
<dbReference type="SUPFAM" id="SSF54001">
    <property type="entry name" value="Cysteine proteinases"/>
    <property type="match status" value="1"/>
</dbReference>
<keyword evidence="4" id="KW-0788">Thiol protease</keyword>
<proteinExistence type="inferred from homology"/>
<dbReference type="PANTHER" id="PTHR47359:SF3">
    <property type="entry name" value="NLP_P60 DOMAIN-CONTAINING PROTEIN-RELATED"/>
    <property type="match status" value="1"/>
</dbReference>
<evidence type="ECO:0000256" key="7">
    <source>
        <dbReference type="SAM" id="SignalP"/>
    </source>
</evidence>
<evidence type="ECO:0000256" key="1">
    <source>
        <dbReference type="ARBA" id="ARBA00007074"/>
    </source>
</evidence>
<feature type="domain" description="NlpC/P60" evidence="8">
    <location>
        <begin position="204"/>
        <end position="316"/>
    </location>
</feature>
<evidence type="ECO:0000259" key="8">
    <source>
        <dbReference type="PROSITE" id="PS51935"/>
    </source>
</evidence>
<evidence type="ECO:0000256" key="4">
    <source>
        <dbReference type="ARBA" id="ARBA00022807"/>
    </source>
</evidence>
<evidence type="ECO:0000256" key="5">
    <source>
        <dbReference type="SAM" id="Coils"/>
    </source>
</evidence>
<keyword evidence="3" id="KW-0378">Hydrolase</keyword>
<dbReference type="InterPro" id="IPR038765">
    <property type="entry name" value="Papain-like_cys_pep_sf"/>
</dbReference>
<dbReference type="InterPro" id="IPR000064">
    <property type="entry name" value="NLP_P60_dom"/>
</dbReference>
<keyword evidence="2" id="KW-0645">Protease</keyword>
<dbReference type="GO" id="GO:0008234">
    <property type="term" value="F:cysteine-type peptidase activity"/>
    <property type="evidence" value="ECO:0007669"/>
    <property type="project" value="UniProtKB-KW"/>
</dbReference>
<reference evidence="9" key="1">
    <citation type="submission" date="2021-01" db="EMBL/GenBank/DDBJ databases">
        <title>Whole genome shotgun sequence of Virgisporangium ochraceum NBRC 16418.</title>
        <authorList>
            <person name="Komaki H."/>
            <person name="Tamura T."/>
        </authorList>
    </citation>
    <scope>NUCLEOTIDE SEQUENCE</scope>
    <source>
        <strain evidence="9">NBRC 16418</strain>
    </source>
</reference>
<dbReference type="Proteomes" id="UP000635606">
    <property type="component" value="Unassembled WGS sequence"/>
</dbReference>
<dbReference type="Gene3D" id="6.10.250.3150">
    <property type="match status" value="1"/>
</dbReference>
<dbReference type="GO" id="GO:0006508">
    <property type="term" value="P:proteolysis"/>
    <property type="evidence" value="ECO:0007669"/>
    <property type="project" value="UniProtKB-KW"/>
</dbReference>
<keyword evidence="10" id="KW-1185">Reference proteome</keyword>
<organism evidence="9 10">
    <name type="scientific">Virgisporangium ochraceum</name>
    <dbReference type="NCBI Taxonomy" id="65505"/>
    <lineage>
        <taxon>Bacteria</taxon>
        <taxon>Bacillati</taxon>
        <taxon>Actinomycetota</taxon>
        <taxon>Actinomycetes</taxon>
        <taxon>Micromonosporales</taxon>
        <taxon>Micromonosporaceae</taxon>
        <taxon>Virgisporangium</taxon>
    </lineage>
</organism>
<evidence type="ECO:0000313" key="9">
    <source>
        <dbReference type="EMBL" id="GIJ70144.1"/>
    </source>
</evidence>
<dbReference type="Pfam" id="PF00877">
    <property type="entry name" value="NLPC_P60"/>
    <property type="match status" value="1"/>
</dbReference>
<dbReference type="InterPro" id="IPR051794">
    <property type="entry name" value="PG_Endopeptidase_C40"/>
</dbReference>
<feature type="chain" id="PRO_5035153583" description="NlpC/P60 domain-containing protein" evidence="7">
    <location>
        <begin position="28"/>
        <end position="316"/>
    </location>
</feature>
<dbReference type="Gene3D" id="3.90.1720.10">
    <property type="entry name" value="endopeptidase domain like (from Nostoc punctiforme)"/>
    <property type="match status" value="1"/>
</dbReference>
<name>A0A8J3ZTE4_9ACTN</name>
<comment type="similarity">
    <text evidence="1">Belongs to the peptidase C40 family.</text>
</comment>
<gene>
    <name evidence="9" type="ORF">Voc01_050610</name>
</gene>
<protein>
    <recommendedName>
        <fullName evidence="8">NlpC/P60 domain-containing protein</fullName>
    </recommendedName>
</protein>
<comment type="caution">
    <text evidence="9">The sequence shown here is derived from an EMBL/GenBank/DDBJ whole genome shotgun (WGS) entry which is preliminary data.</text>
</comment>
<accession>A0A8J3ZTE4</accession>
<evidence type="ECO:0000313" key="10">
    <source>
        <dbReference type="Proteomes" id="UP000635606"/>
    </source>
</evidence>